<accession>A0A1F6NFR2</accession>
<dbReference type="AlphaFoldDB" id="A0A1F6NFR2"/>
<evidence type="ECO:0000313" key="2">
    <source>
        <dbReference type="Proteomes" id="UP000176300"/>
    </source>
</evidence>
<dbReference type="Proteomes" id="UP000176300">
    <property type="component" value="Unassembled WGS sequence"/>
</dbReference>
<sequence length="61" mass="6919">MFELDPLNRDRGATHVVQILSSPPICTFCEINRILPRICGVGMIFFRYFEGIFEIASKAGK</sequence>
<evidence type="ECO:0000313" key="1">
    <source>
        <dbReference type="EMBL" id="OGH82700.1"/>
    </source>
</evidence>
<gene>
    <name evidence="1" type="ORF">A2373_01270</name>
</gene>
<organism evidence="1 2">
    <name type="scientific">Candidatus Magasanikbacteria bacterium RIFOXYB1_FULL_40_15</name>
    <dbReference type="NCBI Taxonomy" id="1798697"/>
    <lineage>
        <taxon>Bacteria</taxon>
        <taxon>Candidatus Magasanikiibacteriota</taxon>
    </lineage>
</organism>
<dbReference type="STRING" id="1798697.A2373_01270"/>
<reference evidence="1 2" key="1">
    <citation type="journal article" date="2016" name="Nat. Commun.">
        <title>Thousands of microbial genomes shed light on interconnected biogeochemical processes in an aquifer system.</title>
        <authorList>
            <person name="Anantharaman K."/>
            <person name="Brown C.T."/>
            <person name="Hug L.A."/>
            <person name="Sharon I."/>
            <person name="Castelle C.J."/>
            <person name="Probst A.J."/>
            <person name="Thomas B.C."/>
            <person name="Singh A."/>
            <person name="Wilkins M.J."/>
            <person name="Karaoz U."/>
            <person name="Brodie E.L."/>
            <person name="Williams K.H."/>
            <person name="Hubbard S.S."/>
            <person name="Banfield J.F."/>
        </authorList>
    </citation>
    <scope>NUCLEOTIDE SEQUENCE [LARGE SCALE GENOMIC DNA]</scope>
</reference>
<proteinExistence type="predicted"/>
<name>A0A1F6NFR2_9BACT</name>
<comment type="caution">
    <text evidence="1">The sequence shown here is derived from an EMBL/GenBank/DDBJ whole genome shotgun (WGS) entry which is preliminary data.</text>
</comment>
<dbReference type="EMBL" id="MFQS01000033">
    <property type="protein sequence ID" value="OGH82700.1"/>
    <property type="molecule type" value="Genomic_DNA"/>
</dbReference>
<protein>
    <submittedName>
        <fullName evidence="1">Uncharacterized protein</fullName>
    </submittedName>
</protein>